<keyword evidence="2 6" id="KW-0698">rRNA processing</keyword>
<organism evidence="8 9">
    <name type="scientific">Candidatus Liberibacter americanus str. Sao Paulo</name>
    <dbReference type="NCBI Taxonomy" id="1261131"/>
    <lineage>
        <taxon>Bacteria</taxon>
        <taxon>Pseudomonadati</taxon>
        <taxon>Pseudomonadota</taxon>
        <taxon>Alphaproteobacteria</taxon>
        <taxon>Hyphomicrobiales</taxon>
        <taxon>Rhizobiaceae</taxon>
        <taxon>Liberibacter</taxon>
    </lineage>
</organism>
<sequence>MKFICSSEMPFIGSKELSNDIIHHDHDDHIPVMLSEVISFINPTPDKIILDATFGAGGYSLSFCKLGAKVIALDCDPLSVSKGQKTMKEYKDNFSLFNDNFSQLEKYAPDDGFDGIVFDLGVSSMQIDYADRGFSFQKDGPLDMRMSSSGVSAADVVNNVDVKDLIRILGILGEEKQASRIAHAIVKRRQYDPFKTTNDLSSFISKTAYIIKKNRIHPATRSFQALRIFVNDELGELVKGLFSAEKVLKCGGVLVVVSFHSLEDRIVKNFFASRSGRGTFIRNMAVTNTTPVVFKTLCKKVMVPTESDIGKNKRARSAKLRAGMRTESPPIGKSIPFAKLPRLPELSLFGDRNVENS</sequence>
<evidence type="ECO:0000313" key="9">
    <source>
        <dbReference type="Proteomes" id="UP000017862"/>
    </source>
</evidence>
<dbReference type="NCBIfam" id="TIGR00006">
    <property type="entry name" value="16S rRNA (cytosine(1402)-N(4))-methyltransferase RsmH"/>
    <property type="match status" value="1"/>
</dbReference>
<dbReference type="CDD" id="cd02440">
    <property type="entry name" value="AdoMet_MTases"/>
    <property type="match status" value="1"/>
</dbReference>
<dbReference type="PANTHER" id="PTHR11265:SF0">
    <property type="entry name" value="12S RRNA N4-METHYLCYTIDINE METHYLTRANSFERASE"/>
    <property type="match status" value="1"/>
</dbReference>
<comment type="function">
    <text evidence="6">Specifically methylates the N4 position of cytidine in position 1402 (C1402) of 16S rRNA.</text>
</comment>
<feature type="binding site" evidence="6">
    <location>
        <position position="119"/>
    </location>
    <ligand>
        <name>S-adenosyl-L-methionine</name>
        <dbReference type="ChEBI" id="CHEBI:59789"/>
    </ligand>
</feature>
<keyword evidence="4 6" id="KW-0808">Transferase</keyword>
<dbReference type="GO" id="GO:0070475">
    <property type="term" value="P:rRNA base methylation"/>
    <property type="evidence" value="ECO:0007669"/>
    <property type="project" value="UniProtKB-UniRule"/>
</dbReference>
<reference evidence="8 9" key="1">
    <citation type="journal article" date="2014" name="Mol. Plant Microbe Interact.">
        <title>The complete genome sequence of Candidatus Liberibacter americanus, associated with citrus Huanglongbing.</title>
        <authorList>
            <person name="Wulff N.A."/>
            <person name="Zhang S."/>
            <person name="Setubal J.C."/>
            <person name="Almeida N.F."/>
            <person name="Martins E.C."/>
            <person name="Harakava R."/>
            <person name="Kumar D."/>
            <person name="Rangel L.T."/>
            <person name="Foissac X."/>
            <person name="Bove J."/>
            <person name="Gabriel D.W."/>
        </authorList>
    </citation>
    <scope>NUCLEOTIDE SEQUENCE [LARGE SCALE GENOMIC DNA]</scope>
    <source>
        <strain evidence="8 9">Sao Paulo</strain>
    </source>
</reference>
<dbReference type="InterPro" id="IPR029063">
    <property type="entry name" value="SAM-dependent_MTases_sf"/>
</dbReference>
<dbReference type="SUPFAM" id="SSF53335">
    <property type="entry name" value="S-adenosyl-L-methionine-dependent methyltransferases"/>
    <property type="match status" value="1"/>
</dbReference>
<evidence type="ECO:0000256" key="7">
    <source>
        <dbReference type="SAM" id="MobiDB-lite"/>
    </source>
</evidence>
<dbReference type="EMBL" id="CP006604">
    <property type="protein sequence ID" value="AHA27828.1"/>
    <property type="molecule type" value="Genomic_DNA"/>
</dbReference>
<keyword evidence="9" id="KW-1185">Reference proteome</keyword>
<protein>
    <recommendedName>
        <fullName evidence="6">Ribosomal RNA small subunit methyltransferase H</fullName>
        <ecNumber evidence="6">2.1.1.199</ecNumber>
    </recommendedName>
    <alternativeName>
        <fullName evidence="6">16S rRNA m(4)C1402 methyltransferase</fullName>
    </alternativeName>
    <alternativeName>
        <fullName evidence="6">rRNA (cytosine-N(4)-)-methyltransferase RsmH</fullName>
    </alternativeName>
</protein>
<dbReference type="PANTHER" id="PTHR11265">
    <property type="entry name" value="S-ADENOSYL-METHYLTRANSFERASE MRAW"/>
    <property type="match status" value="1"/>
</dbReference>
<evidence type="ECO:0000313" key="8">
    <source>
        <dbReference type="EMBL" id="AHA27828.1"/>
    </source>
</evidence>
<comment type="similarity">
    <text evidence="1 6">Belongs to the methyltransferase superfamily. RsmH family.</text>
</comment>
<dbReference type="EC" id="2.1.1.199" evidence="6"/>
<dbReference type="InterPro" id="IPR002903">
    <property type="entry name" value="RsmH"/>
</dbReference>
<dbReference type="Proteomes" id="UP000017862">
    <property type="component" value="Chromosome"/>
</dbReference>
<keyword evidence="6" id="KW-0963">Cytoplasm</keyword>
<dbReference type="Gene3D" id="3.40.50.150">
    <property type="entry name" value="Vaccinia Virus protein VP39"/>
    <property type="match status" value="1"/>
</dbReference>
<evidence type="ECO:0000256" key="3">
    <source>
        <dbReference type="ARBA" id="ARBA00022603"/>
    </source>
</evidence>
<accession>U6B5C3</accession>
<dbReference type="SUPFAM" id="SSF81799">
    <property type="entry name" value="Putative methyltransferase TM0872, insert domain"/>
    <property type="match status" value="1"/>
</dbReference>
<dbReference type="AlphaFoldDB" id="U6B5C3"/>
<dbReference type="PATRIC" id="fig|1261131.3.peg.447"/>
<evidence type="ECO:0000256" key="6">
    <source>
        <dbReference type="HAMAP-Rule" id="MF_01007"/>
    </source>
</evidence>
<feature type="binding site" evidence="6">
    <location>
        <position position="74"/>
    </location>
    <ligand>
        <name>S-adenosyl-L-methionine</name>
        <dbReference type="ChEBI" id="CHEBI:59789"/>
    </ligand>
</feature>
<gene>
    <name evidence="6" type="primary">rsmH</name>
    <name evidence="8" type="ORF">lam_468</name>
</gene>
<feature type="region of interest" description="Disordered" evidence="7">
    <location>
        <begin position="314"/>
        <end position="336"/>
    </location>
</feature>
<dbReference type="PIRSF" id="PIRSF004486">
    <property type="entry name" value="MraW"/>
    <property type="match status" value="1"/>
</dbReference>
<keyword evidence="3 6" id="KW-0489">Methyltransferase</keyword>
<dbReference type="Pfam" id="PF01795">
    <property type="entry name" value="Methyltransf_5"/>
    <property type="match status" value="1"/>
</dbReference>
<proteinExistence type="inferred from homology"/>
<dbReference type="Gene3D" id="1.10.150.170">
    <property type="entry name" value="Putative methyltransferase TM0872, insert domain"/>
    <property type="match status" value="1"/>
</dbReference>
<evidence type="ECO:0000256" key="5">
    <source>
        <dbReference type="ARBA" id="ARBA00022691"/>
    </source>
</evidence>
<dbReference type="eggNOG" id="COG0275">
    <property type="taxonomic scope" value="Bacteria"/>
</dbReference>
<feature type="binding site" evidence="6">
    <location>
        <position position="101"/>
    </location>
    <ligand>
        <name>S-adenosyl-L-methionine</name>
        <dbReference type="ChEBI" id="CHEBI:59789"/>
    </ligand>
</feature>
<dbReference type="GO" id="GO:0071424">
    <property type="term" value="F:rRNA (cytosine-N4-)-methyltransferase activity"/>
    <property type="evidence" value="ECO:0007669"/>
    <property type="project" value="UniProtKB-UniRule"/>
</dbReference>
<evidence type="ECO:0000256" key="4">
    <source>
        <dbReference type="ARBA" id="ARBA00022679"/>
    </source>
</evidence>
<evidence type="ECO:0000256" key="2">
    <source>
        <dbReference type="ARBA" id="ARBA00022552"/>
    </source>
</evidence>
<feature type="binding site" evidence="6">
    <location>
        <begin position="57"/>
        <end position="59"/>
    </location>
    <ligand>
        <name>S-adenosyl-L-methionine</name>
        <dbReference type="ChEBI" id="CHEBI:59789"/>
    </ligand>
</feature>
<feature type="binding site" evidence="6">
    <location>
        <position position="126"/>
    </location>
    <ligand>
        <name>S-adenosyl-L-methionine</name>
        <dbReference type="ChEBI" id="CHEBI:59789"/>
    </ligand>
</feature>
<keyword evidence="5 6" id="KW-0949">S-adenosyl-L-methionine</keyword>
<dbReference type="HAMAP" id="MF_01007">
    <property type="entry name" value="16SrRNA_methyltr_H"/>
    <property type="match status" value="1"/>
</dbReference>
<dbReference type="HOGENOM" id="CLU_038422_1_1_5"/>
<dbReference type="InterPro" id="IPR023397">
    <property type="entry name" value="SAM-dep_MeTrfase_MraW_recog"/>
</dbReference>
<dbReference type="GO" id="GO:0005737">
    <property type="term" value="C:cytoplasm"/>
    <property type="evidence" value="ECO:0007669"/>
    <property type="project" value="UniProtKB-SubCell"/>
</dbReference>
<evidence type="ECO:0000256" key="1">
    <source>
        <dbReference type="ARBA" id="ARBA00010396"/>
    </source>
</evidence>
<dbReference type="KEGG" id="lar:lam_468"/>
<comment type="catalytic activity">
    <reaction evidence="6">
        <text>cytidine(1402) in 16S rRNA + S-adenosyl-L-methionine = N(4)-methylcytidine(1402) in 16S rRNA + S-adenosyl-L-homocysteine + H(+)</text>
        <dbReference type="Rhea" id="RHEA:42928"/>
        <dbReference type="Rhea" id="RHEA-COMP:10286"/>
        <dbReference type="Rhea" id="RHEA-COMP:10287"/>
        <dbReference type="ChEBI" id="CHEBI:15378"/>
        <dbReference type="ChEBI" id="CHEBI:57856"/>
        <dbReference type="ChEBI" id="CHEBI:59789"/>
        <dbReference type="ChEBI" id="CHEBI:74506"/>
        <dbReference type="ChEBI" id="CHEBI:82748"/>
        <dbReference type="EC" id="2.1.1.199"/>
    </reaction>
</comment>
<name>U6B5C3_9HYPH</name>
<comment type="subcellular location">
    <subcellularLocation>
        <location evidence="6">Cytoplasm</location>
    </subcellularLocation>
</comment>
<dbReference type="STRING" id="1261131.lam_468"/>